<keyword evidence="1" id="KW-1133">Transmembrane helix</keyword>
<dbReference type="EnsemblMetazoa" id="OVOC6536.1">
    <property type="protein sequence ID" value="OVOC6536.1"/>
    <property type="gene ID" value="WBGene00243345"/>
</dbReference>
<keyword evidence="1" id="KW-0472">Membrane</keyword>
<dbReference type="AlphaFoldDB" id="A0A8R1TVX3"/>
<reference evidence="3" key="1">
    <citation type="submission" date="2013-10" db="EMBL/GenBank/DDBJ databases">
        <title>Genome sequencing of Onchocerca volvulus.</title>
        <authorList>
            <person name="Cotton J."/>
            <person name="Tsai J."/>
            <person name="Stanley E."/>
            <person name="Tracey A."/>
            <person name="Holroyd N."/>
            <person name="Lustigman S."/>
            <person name="Berriman M."/>
        </authorList>
    </citation>
    <scope>NUCLEOTIDE SEQUENCE</scope>
</reference>
<keyword evidence="3" id="KW-1185">Reference proteome</keyword>
<dbReference type="EMBL" id="CMVM020000177">
    <property type="status" value="NOT_ANNOTATED_CDS"/>
    <property type="molecule type" value="Genomic_DNA"/>
</dbReference>
<protein>
    <submittedName>
        <fullName evidence="2">Uncharacterized protein</fullName>
    </submittedName>
</protein>
<dbReference type="Proteomes" id="UP000024404">
    <property type="component" value="Unassembled WGS sequence"/>
</dbReference>
<feature type="transmembrane region" description="Helical" evidence="1">
    <location>
        <begin position="6"/>
        <end position="25"/>
    </location>
</feature>
<accession>A0A8R1TVX3</accession>
<name>A0A8R1TVX3_ONCVO</name>
<organism evidence="2 3">
    <name type="scientific">Onchocerca volvulus</name>
    <dbReference type="NCBI Taxonomy" id="6282"/>
    <lineage>
        <taxon>Eukaryota</taxon>
        <taxon>Metazoa</taxon>
        <taxon>Ecdysozoa</taxon>
        <taxon>Nematoda</taxon>
        <taxon>Chromadorea</taxon>
        <taxon>Rhabditida</taxon>
        <taxon>Spirurina</taxon>
        <taxon>Spiruromorpha</taxon>
        <taxon>Filarioidea</taxon>
        <taxon>Onchocercidae</taxon>
        <taxon>Onchocerca</taxon>
    </lineage>
</organism>
<evidence type="ECO:0000256" key="1">
    <source>
        <dbReference type="SAM" id="Phobius"/>
    </source>
</evidence>
<reference evidence="2" key="2">
    <citation type="submission" date="2022-06" db="UniProtKB">
        <authorList>
            <consortium name="EnsemblMetazoa"/>
        </authorList>
    </citation>
    <scope>IDENTIFICATION</scope>
</reference>
<sequence>MQSRDLYQLLLFCGILTITTLSRLLELMKTNPHEIRIIFQGLFLTNENSNGIPIKEYMKTDPCNNDSNKTKLQYKSYRLNTKQ</sequence>
<keyword evidence="1" id="KW-0812">Transmembrane</keyword>
<evidence type="ECO:0000313" key="3">
    <source>
        <dbReference type="Proteomes" id="UP000024404"/>
    </source>
</evidence>
<evidence type="ECO:0000313" key="2">
    <source>
        <dbReference type="EnsemblMetazoa" id="OVOC6536.1"/>
    </source>
</evidence>
<proteinExistence type="predicted"/>